<dbReference type="CDD" id="cd02201">
    <property type="entry name" value="FtsZ_type1"/>
    <property type="match status" value="1"/>
</dbReference>
<dbReference type="Proteomes" id="UP000596661">
    <property type="component" value="Chromosome 3"/>
</dbReference>
<keyword evidence="14" id="KW-0809">Transit peptide</keyword>
<feature type="transmembrane region" description="Helical" evidence="21">
    <location>
        <begin position="521"/>
        <end position="542"/>
    </location>
</feature>
<evidence type="ECO:0000256" key="15">
    <source>
        <dbReference type="ARBA" id="ARBA00022989"/>
    </source>
</evidence>
<keyword evidence="13" id="KW-0967">Endosome</keyword>
<evidence type="ECO:0000256" key="8">
    <source>
        <dbReference type="ARBA" id="ARBA00022553"/>
    </source>
</evidence>
<dbReference type="InterPro" id="IPR018316">
    <property type="entry name" value="Tubulin/FtsZ_2-layer-sand-dom"/>
</dbReference>
<evidence type="ECO:0000256" key="17">
    <source>
        <dbReference type="ARBA" id="ARBA00023078"/>
    </source>
</evidence>
<evidence type="ECO:0000256" key="12">
    <source>
        <dbReference type="ARBA" id="ARBA00022741"/>
    </source>
</evidence>
<dbReference type="SMART" id="SM00865">
    <property type="entry name" value="Tubulin_C"/>
    <property type="match status" value="1"/>
</dbReference>
<keyword evidence="18" id="KW-0342">GTP-binding</keyword>
<evidence type="ECO:0000256" key="11">
    <source>
        <dbReference type="ARBA" id="ARBA00022729"/>
    </source>
</evidence>
<reference evidence="24" key="2">
    <citation type="submission" date="2021-03" db="UniProtKB">
        <authorList>
            <consortium name="EnsemblPlants"/>
        </authorList>
    </citation>
    <scope>IDENTIFICATION</scope>
</reference>
<feature type="transmembrane region" description="Helical" evidence="21">
    <location>
        <begin position="554"/>
        <end position="577"/>
    </location>
</feature>
<evidence type="ECO:0000256" key="5">
    <source>
        <dbReference type="ARBA" id="ARBA00005227"/>
    </source>
</evidence>
<sequence length="1109" mass="123529">MALERVMTMVLGFRNKRTMVLVSLLVLMAMLLPLVISSRKFSTLHPVGPPRGKIYQGYKIPIFANRLRSLENRCDKYPYFDFPFCPPAESQIEKISSFEELLAGDCFILTQYELQFRKNIDTKTLCEKTLTEDEARKFRSAIERNLMYEMSYNKHLFRGMVGKIVYEENGKKLTTPKYFLVTHIHFYVKYWRTHVKDISVLSNYSSSVDIAELAANKVKFTYSVRWVEEPENLGQSSGDTLFDEELMRVREAGGLWNSKVLYWGIVTLVWVGLILTVTVPYLINYLDRYDHLYCRFCSRDQDHSDCRVNNQHPVHGDNCKCPPYTSLLGAVLGNGIHLLAMVCIFFILAYRGSLNFCNFKSLSSQIMRTYCFTSFILGYKATSFHSRFTSIGWNECILQAGTLYFIPAISTVLIAYGLVIMEFGISEVAELGGIFQNIVDWGLVTSVVVILTGIIARHYFQPESQPICPTRNLQRETRQQPWYTKTEFQFLFGGLVPFIVILPKMDNIFASLWNFKICNTFQPLITSFITLVITNVFLAIGFTARQISWNDHHWWWRSVLRGGAPAIFMFCYGIYFFSRINMDESLMLRILGYHVLEDRFVVEYTLLGLNLLHLLSSLFSLRSEFCHFKMATYTSAYVTLSDARNPAGVLTVLRGRVQAENHFGRSFSGKLYDDKNGYLGIGQKSHLPQIKCSSKSHNVNSYQNKDPFLNLHPEISMLREGNNTSNNPRKDSSSGSVTESLADTSSTSSYNEAKIKVIGVGGGGSNAVNRMIESAMKGVEFWIVNTDIQAMRMSPVYPENRLQIGQELTRGLGAGGNPEIGMNAAKESKTSIEEALHGSDMVFVTAGMGGGTGTGGAPVIAGVAKSMGILTVGIVTTPFSFEGRRRAVQAQEGIAALRENVDTLIVIPNDKLLTAVSQSTPVTEAFNLADDILRQGVRGISDIITIPGLVNVDFADVRAIMASAGSSLMGIGTATGKTRARDAALNAIQSPLLDIGIERATGIVWNITGGSDLTLFEVNAAAEVIYDLVDPTANLIFGAVIDPSLSGQVSITLIATGFKRQEETEGRPVQAQGDISLGINRRPSSYTDGSAVEIPDFLKKKGRSRFPRA</sequence>
<dbReference type="InterPro" id="IPR003008">
    <property type="entry name" value="Tubulin_FtsZ_GTPase"/>
</dbReference>
<feature type="transmembrane region" description="Helical" evidence="21">
    <location>
        <begin position="260"/>
        <end position="283"/>
    </location>
</feature>
<evidence type="ECO:0008006" key="26">
    <source>
        <dbReference type="Google" id="ProtNLM"/>
    </source>
</evidence>
<comment type="subcellular location">
    <subcellularLocation>
        <location evidence="1">Endosome membrane</location>
        <topology evidence="1">Multi-pass membrane protein</topology>
    </subcellularLocation>
    <subcellularLocation>
        <location evidence="4">Golgi apparatus membrane</location>
        <topology evidence="4">Multi-pass membrane protein</topology>
    </subcellularLocation>
    <subcellularLocation>
        <location evidence="2">Plastid</location>
        <location evidence="2">Chloroplast stroma</location>
    </subcellularLocation>
    <subcellularLocation>
        <location evidence="3">Plastid</location>
        <location evidence="3">Chloroplast thylakoid membrane</location>
        <topology evidence="3">Peripheral membrane protein</topology>
    </subcellularLocation>
</comment>
<feature type="domain" description="Tubulin/FtsZ GTPase" evidence="22">
    <location>
        <begin position="754"/>
        <end position="948"/>
    </location>
</feature>
<dbReference type="NCBIfam" id="TIGR00065">
    <property type="entry name" value="ftsZ"/>
    <property type="match status" value="1"/>
</dbReference>
<dbReference type="PROSITE" id="PS01135">
    <property type="entry name" value="FTSZ_2"/>
    <property type="match status" value="1"/>
</dbReference>
<dbReference type="InterPro" id="IPR036525">
    <property type="entry name" value="Tubulin/FtsZ_GTPase_sf"/>
</dbReference>
<feature type="transmembrane region" description="Helical" evidence="21">
    <location>
        <begin position="327"/>
        <end position="350"/>
    </location>
</feature>
<keyword evidence="8" id="KW-0597">Phosphoprotein</keyword>
<dbReference type="InterPro" id="IPR000158">
    <property type="entry name" value="Cell_div_FtsZ"/>
</dbReference>
<dbReference type="SUPFAM" id="SSF55307">
    <property type="entry name" value="Tubulin C-terminal domain-like"/>
    <property type="match status" value="1"/>
</dbReference>
<evidence type="ECO:0000313" key="25">
    <source>
        <dbReference type="Proteomes" id="UP000596661"/>
    </source>
</evidence>
<comment type="similarity">
    <text evidence="6">Belongs to the FtsZ family.</text>
</comment>
<dbReference type="GO" id="GO:0003924">
    <property type="term" value="F:GTPase activity"/>
    <property type="evidence" value="ECO:0007669"/>
    <property type="project" value="InterPro"/>
</dbReference>
<feature type="region of interest" description="Disordered" evidence="20">
    <location>
        <begin position="1064"/>
        <end position="1090"/>
    </location>
</feature>
<feature type="transmembrane region" description="Helical" evidence="21">
    <location>
        <begin position="402"/>
        <end position="421"/>
    </location>
</feature>
<dbReference type="InterPro" id="IPR037103">
    <property type="entry name" value="Tubulin/FtsZ-like_C"/>
</dbReference>
<feature type="compositionally biased region" description="Polar residues" evidence="20">
    <location>
        <begin position="721"/>
        <end position="746"/>
    </location>
</feature>
<evidence type="ECO:0000256" key="2">
    <source>
        <dbReference type="ARBA" id="ARBA00004470"/>
    </source>
</evidence>
<evidence type="ECO:0000256" key="16">
    <source>
        <dbReference type="ARBA" id="ARBA00023034"/>
    </source>
</evidence>
<comment type="similarity">
    <text evidence="5">Belongs to the nonaspanin (TM9SF) (TC 9.A.2) family.</text>
</comment>
<dbReference type="InterPro" id="IPR004240">
    <property type="entry name" value="EMP70"/>
</dbReference>
<organism evidence="24 25">
    <name type="scientific">Cannabis sativa</name>
    <name type="common">Hemp</name>
    <name type="synonym">Marijuana</name>
    <dbReference type="NCBI Taxonomy" id="3483"/>
    <lineage>
        <taxon>Eukaryota</taxon>
        <taxon>Viridiplantae</taxon>
        <taxon>Streptophyta</taxon>
        <taxon>Embryophyta</taxon>
        <taxon>Tracheophyta</taxon>
        <taxon>Spermatophyta</taxon>
        <taxon>Magnoliopsida</taxon>
        <taxon>eudicotyledons</taxon>
        <taxon>Gunneridae</taxon>
        <taxon>Pentapetalae</taxon>
        <taxon>rosids</taxon>
        <taxon>fabids</taxon>
        <taxon>Rosales</taxon>
        <taxon>Cannabaceae</taxon>
        <taxon>Cannabis</taxon>
    </lineage>
</organism>
<feature type="transmembrane region" description="Helical" evidence="21">
    <location>
        <begin position="362"/>
        <end position="381"/>
    </location>
</feature>
<keyword evidence="7" id="KW-0150">Chloroplast</keyword>
<dbReference type="EMBL" id="UZAU01000327">
    <property type="status" value="NOT_ANNOTATED_CDS"/>
    <property type="molecule type" value="Genomic_DNA"/>
</dbReference>
<feature type="transmembrane region" description="Helical" evidence="21">
    <location>
        <begin position="481"/>
        <end position="501"/>
    </location>
</feature>
<evidence type="ECO:0000313" key="24">
    <source>
        <dbReference type="EnsemblPlants" id="cds.evm.model.03.1646"/>
    </source>
</evidence>
<dbReference type="SMART" id="SM00864">
    <property type="entry name" value="Tubulin"/>
    <property type="match status" value="1"/>
</dbReference>
<evidence type="ECO:0000259" key="23">
    <source>
        <dbReference type="SMART" id="SM00865"/>
    </source>
</evidence>
<protein>
    <recommendedName>
        <fullName evidence="26">Cell division protein FtsZ</fullName>
    </recommendedName>
</protein>
<keyword evidence="25" id="KW-1185">Reference proteome</keyword>
<dbReference type="GO" id="GO:0042802">
    <property type="term" value="F:identical protein binding"/>
    <property type="evidence" value="ECO:0007669"/>
    <property type="project" value="UniProtKB-ARBA"/>
</dbReference>
<feature type="region of interest" description="Disordered" evidence="20">
    <location>
        <begin position="718"/>
        <end position="746"/>
    </location>
</feature>
<evidence type="ECO:0000256" key="20">
    <source>
        <dbReference type="SAM" id="MobiDB-lite"/>
    </source>
</evidence>
<dbReference type="InterPro" id="IPR024757">
    <property type="entry name" value="FtsZ_C"/>
</dbReference>
<dbReference type="InterPro" id="IPR008280">
    <property type="entry name" value="Tub_FtsZ_C"/>
</dbReference>
<dbReference type="PANTHER" id="PTHR30314:SF3">
    <property type="entry name" value="MITOCHONDRIAL DIVISION PROTEIN FSZA"/>
    <property type="match status" value="1"/>
</dbReference>
<dbReference type="Gene3D" id="3.30.1330.20">
    <property type="entry name" value="Tubulin/FtsZ, C-terminal domain"/>
    <property type="match status" value="1"/>
</dbReference>
<dbReference type="SUPFAM" id="SSF52490">
    <property type="entry name" value="Tubulin nucleotide-binding domain-like"/>
    <property type="match status" value="1"/>
</dbReference>
<dbReference type="EnsemblPlants" id="evm.model.03.1646">
    <property type="protein sequence ID" value="cds.evm.model.03.1646"/>
    <property type="gene ID" value="evm.TU.03.1646"/>
</dbReference>
<keyword evidence="10 21" id="KW-0812">Transmembrane</keyword>
<evidence type="ECO:0000256" key="7">
    <source>
        <dbReference type="ARBA" id="ARBA00022528"/>
    </source>
</evidence>
<dbReference type="Pfam" id="PF12327">
    <property type="entry name" value="FtsZ_C"/>
    <property type="match status" value="1"/>
</dbReference>
<keyword evidence="15 21" id="KW-1133">Transmembrane helix</keyword>
<evidence type="ECO:0000256" key="4">
    <source>
        <dbReference type="ARBA" id="ARBA00004653"/>
    </source>
</evidence>
<keyword evidence="16" id="KW-0333">Golgi apparatus</keyword>
<dbReference type="FunFam" id="3.30.1330.20:FF:000007">
    <property type="entry name" value="Cell division protein ftsZ, putative"/>
    <property type="match status" value="1"/>
</dbReference>
<feature type="domain" description="Tubulin/FtsZ 2-layer sandwich" evidence="23">
    <location>
        <begin position="950"/>
        <end position="1067"/>
    </location>
</feature>
<dbReference type="InterPro" id="IPR045061">
    <property type="entry name" value="FtsZ/CetZ"/>
</dbReference>
<evidence type="ECO:0000256" key="3">
    <source>
        <dbReference type="ARBA" id="ARBA00004525"/>
    </source>
</evidence>
<evidence type="ECO:0000256" key="6">
    <source>
        <dbReference type="ARBA" id="ARBA00009690"/>
    </source>
</evidence>
<dbReference type="Pfam" id="PF00091">
    <property type="entry name" value="Tubulin"/>
    <property type="match status" value="1"/>
</dbReference>
<keyword evidence="17" id="KW-0793">Thylakoid</keyword>
<dbReference type="GO" id="GO:0009570">
    <property type="term" value="C:chloroplast stroma"/>
    <property type="evidence" value="ECO:0007669"/>
    <property type="project" value="UniProtKB-SubCell"/>
</dbReference>
<evidence type="ECO:0000256" key="21">
    <source>
        <dbReference type="SAM" id="Phobius"/>
    </source>
</evidence>
<dbReference type="OMA" id="FHAPCAT"/>
<dbReference type="InterPro" id="IPR020805">
    <property type="entry name" value="Cell_div_FtsZ_CS"/>
</dbReference>
<dbReference type="PRINTS" id="PR00423">
    <property type="entry name" value="CELLDVISFTSZ"/>
</dbReference>
<dbReference type="GO" id="GO:0000139">
    <property type="term" value="C:Golgi membrane"/>
    <property type="evidence" value="ECO:0007669"/>
    <property type="project" value="UniProtKB-SubCell"/>
</dbReference>
<evidence type="ECO:0000256" key="19">
    <source>
        <dbReference type="ARBA" id="ARBA00023136"/>
    </source>
</evidence>
<evidence type="ECO:0000256" key="9">
    <source>
        <dbReference type="ARBA" id="ARBA00022640"/>
    </source>
</evidence>
<feature type="transmembrane region" description="Helical" evidence="21">
    <location>
        <begin position="441"/>
        <end position="460"/>
    </location>
</feature>
<keyword evidence="11" id="KW-0732">Signal</keyword>
<dbReference type="GO" id="GO:0005525">
    <property type="term" value="F:GTP binding"/>
    <property type="evidence" value="ECO:0007669"/>
    <property type="project" value="UniProtKB-KW"/>
</dbReference>
<evidence type="ECO:0000256" key="10">
    <source>
        <dbReference type="ARBA" id="ARBA00022692"/>
    </source>
</evidence>
<keyword evidence="12" id="KW-0547">Nucleotide-binding</keyword>
<accession>A0A803P646</accession>
<dbReference type="Gramene" id="evm.model.03.1646">
    <property type="protein sequence ID" value="cds.evm.model.03.1646"/>
    <property type="gene ID" value="evm.TU.03.1646"/>
</dbReference>
<evidence type="ECO:0000256" key="1">
    <source>
        <dbReference type="ARBA" id="ARBA00004337"/>
    </source>
</evidence>
<dbReference type="Pfam" id="PF02990">
    <property type="entry name" value="EMP70"/>
    <property type="match status" value="1"/>
</dbReference>
<proteinExistence type="inferred from homology"/>
<dbReference type="GO" id="GO:0010020">
    <property type="term" value="P:chloroplast fission"/>
    <property type="evidence" value="ECO:0007669"/>
    <property type="project" value="UniProtKB-ARBA"/>
</dbReference>
<evidence type="ECO:0000256" key="18">
    <source>
        <dbReference type="ARBA" id="ARBA00023134"/>
    </source>
</evidence>
<name>A0A803P646_CANSA</name>
<dbReference type="GO" id="GO:0009535">
    <property type="term" value="C:chloroplast thylakoid membrane"/>
    <property type="evidence" value="ECO:0007669"/>
    <property type="project" value="UniProtKB-SubCell"/>
</dbReference>
<keyword evidence="9" id="KW-0934">Plastid</keyword>
<dbReference type="GO" id="GO:0070938">
    <property type="term" value="C:contractile ring"/>
    <property type="evidence" value="ECO:0007669"/>
    <property type="project" value="UniProtKB-ARBA"/>
</dbReference>
<evidence type="ECO:0000256" key="13">
    <source>
        <dbReference type="ARBA" id="ARBA00022753"/>
    </source>
</evidence>
<dbReference type="GO" id="GO:0010008">
    <property type="term" value="C:endosome membrane"/>
    <property type="evidence" value="ECO:0007669"/>
    <property type="project" value="UniProtKB-SubCell"/>
</dbReference>
<evidence type="ECO:0000259" key="22">
    <source>
        <dbReference type="SMART" id="SM00864"/>
    </source>
</evidence>
<dbReference type="Gene3D" id="3.40.50.1440">
    <property type="entry name" value="Tubulin/FtsZ, GTPase domain"/>
    <property type="match status" value="1"/>
</dbReference>
<dbReference type="FunFam" id="3.40.50.1440:FF:000001">
    <property type="entry name" value="Cell division protein FtsZ"/>
    <property type="match status" value="1"/>
</dbReference>
<evidence type="ECO:0000256" key="14">
    <source>
        <dbReference type="ARBA" id="ARBA00022946"/>
    </source>
</evidence>
<reference evidence="24" key="1">
    <citation type="submission" date="2018-11" db="EMBL/GenBank/DDBJ databases">
        <authorList>
            <person name="Grassa J C."/>
        </authorList>
    </citation>
    <scope>NUCLEOTIDE SEQUENCE [LARGE SCALE GENOMIC DNA]</scope>
</reference>
<dbReference type="AlphaFoldDB" id="A0A803P646"/>
<keyword evidence="19 21" id="KW-0472">Membrane</keyword>
<dbReference type="HAMAP" id="MF_00909">
    <property type="entry name" value="FtsZ"/>
    <property type="match status" value="1"/>
</dbReference>
<dbReference type="PANTHER" id="PTHR30314">
    <property type="entry name" value="CELL DIVISION PROTEIN FTSZ-RELATED"/>
    <property type="match status" value="1"/>
</dbReference>